<reference evidence="2" key="1">
    <citation type="journal article" date="2023" name="Mol. Phylogenet. Evol.">
        <title>Genome-scale phylogeny and comparative genomics of the fungal order Sordariales.</title>
        <authorList>
            <person name="Hensen N."/>
            <person name="Bonometti L."/>
            <person name="Westerberg I."/>
            <person name="Brannstrom I.O."/>
            <person name="Guillou S."/>
            <person name="Cros-Aarteil S."/>
            <person name="Calhoun S."/>
            <person name="Haridas S."/>
            <person name="Kuo A."/>
            <person name="Mondo S."/>
            <person name="Pangilinan J."/>
            <person name="Riley R."/>
            <person name="LaButti K."/>
            <person name="Andreopoulos B."/>
            <person name="Lipzen A."/>
            <person name="Chen C."/>
            <person name="Yan M."/>
            <person name="Daum C."/>
            <person name="Ng V."/>
            <person name="Clum A."/>
            <person name="Steindorff A."/>
            <person name="Ohm R.A."/>
            <person name="Martin F."/>
            <person name="Silar P."/>
            <person name="Natvig D.O."/>
            <person name="Lalanne C."/>
            <person name="Gautier V."/>
            <person name="Ament-Velasquez S.L."/>
            <person name="Kruys A."/>
            <person name="Hutchinson M.I."/>
            <person name="Powell A.J."/>
            <person name="Barry K."/>
            <person name="Miller A.N."/>
            <person name="Grigoriev I.V."/>
            <person name="Debuchy R."/>
            <person name="Gladieux P."/>
            <person name="Hiltunen Thoren M."/>
            <person name="Johannesson H."/>
        </authorList>
    </citation>
    <scope>NUCLEOTIDE SEQUENCE</scope>
    <source>
        <strain evidence="2">CBS 560.94</strain>
    </source>
</reference>
<evidence type="ECO:0000313" key="2">
    <source>
        <dbReference type="EMBL" id="KAK3350538.1"/>
    </source>
</evidence>
<keyword evidence="1" id="KW-0472">Membrane</keyword>
<feature type="transmembrane region" description="Helical" evidence="1">
    <location>
        <begin position="6"/>
        <end position="24"/>
    </location>
</feature>
<keyword evidence="3" id="KW-1185">Reference proteome</keyword>
<name>A0AAE0JJG4_9PEZI</name>
<accession>A0AAE0JJG4</accession>
<feature type="transmembrane region" description="Helical" evidence="1">
    <location>
        <begin position="64"/>
        <end position="86"/>
    </location>
</feature>
<dbReference type="AlphaFoldDB" id="A0AAE0JJG4"/>
<keyword evidence="1" id="KW-0812">Transmembrane</keyword>
<dbReference type="GeneID" id="87868710"/>
<evidence type="ECO:0000313" key="3">
    <source>
        <dbReference type="Proteomes" id="UP001278500"/>
    </source>
</evidence>
<organism evidence="2 3">
    <name type="scientific">Neurospora tetraspora</name>
    <dbReference type="NCBI Taxonomy" id="94610"/>
    <lineage>
        <taxon>Eukaryota</taxon>
        <taxon>Fungi</taxon>
        <taxon>Dikarya</taxon>
        <taxon>Ascomycota</taxon>
        <taxon>Pezizomycotina</taxon>
        <taxon>Sordariomycetes</taxon>
        <taxon>Sordariomycetidae</taxon>
        <taxon>Sordariales</taxon>
        <taxon>Sordariaceae</taxon>
        <taxon>Neurospora</taxon>
    </lineage>
</organism>
<gene>
    <name evidence="2" type="ORF">B0H65DRAFT_91045</name>
</gene>
<comment type="caution">
    <text evidence="2">The sequence shown here is derived from an EMBL/GenBank/DDBJ whole genome shotgun (WGS) entry which is preliminary data.</text>
</comment>
<keyword evidence="1" id="KW-1133">Transmembrane helix</keyword>
<dbReference type="RefSeq" id="XP_062683833.1">
    <property type="nucleotide sequence ID" value="XM_062831556.1"/>
</dbReference>
<dbReference type="EMBL" id="JAUEPP010000002">
    <property type="protein sequence ID" value="KAK3350538.1"/>
    <property type="molecule type" value="Genomic_DNA"/>
</dbReference>
<dbReference type="Proteomes" id="UP001278500">
    <property type="component" value="Unassembled WGS sequence"/>
</dbReference>
<reference evidence="2" key="2">
    <citation type="submission" date="2023-06" db="EMBL/GenBank/DDBJ databases">
        <authorList>
            <consortium name="Lawrence Berkeley National Laboratory"/>
            <person name="Haridas S."/>
            <person name="Hensen N."/>
            <person name="Bonometti L."/>
            <person name="Westerberg I."/>
            <person name="Brannstrom I.O."/>
            <person name="Guillou S."/>
            <person name="Cros-Aarteil S."/>
            <person name="Calhoun S."/>
            <person name="Kuo A."/>
            <person name="Mondo S."/>
            <person name="Pangilinan J."/>
            <person name="Riley R."/>
            <person name="Labutti K."/>
            <person name="Andreopoulos B."/>
            <person name="Lipzen A."/>
            <person name="Chen C."/>
            <person name="Yanf M."/>
            <person name="Daum C."/>
            <person name="Ng V."/>
            <person name="Clum A."/>
            <person name="Steindorff A."/>
            <person name="Ohm R."/>
            <person name="Martin F."/>
            <person name="Silar P."/>
            <person name="Natvig D."/>
            <person name="Lalanne C."/>
            <person name="Gautier V."/>
            <person name="Ament-Velasquez S.L."/>
            <person name="Kruys A."/>
            <person name="Hutchinson M.I."/>
            <person name="Powell A.J."/>
            <person name="Barry K."/>
            <person name="Miller A.N."/>
            <person name="Grigoriev I.V."/>
            <person name="Debuchy R."/>
            <person name="Gladieux P."/>
            <person name="Thoren M.H."/>
            <person name="Johannesson H."/>
        </authorList>
    </citation>
    <scope>NUCLEOTIDE SEQUENCE</scope>
    <source>
        <strain evidence="2">CBS 560.94</strain>
    </source>
</reference>
<sequence>MKQVAILWEVFCLPSYGVGSFLLFQWPTSARQSCFEHGYMWLASVLPKETVIYKDTQVRVAFRAFLVVFLCLSLTFGLVYRCFAWYHHQASVYSSGKFSAYQATVLAEDSSQDQAPEW</sequence>
<protein>
    <submittedName>
        <fullName evidence="2">Uncharacterized protein</fullName>
    </submittedName>
</protein>
<proteinExistence type="predicted"/>
<evidence type="ECO:0000256" key="1">
    <source>
        <dbReference type="SAM" id="Phobius"/>
    </source>
</evidence>